<keyword evidence="4" id="KW-1185">Reference proteome</keyword>
<dbReference type="PANTHER" id="PTHR22803">
    <property type="entry name" value="MANNOSE, PHOSPHOLIPASE, LECTIN RECEPTOR RELATED"/>
    <property type="match status" value="1"/>
</dbReference>
<dbReference type="InterPro" id="IPR001304">
    <property type="entry name" value="C-type_lectin-like"/>
</dbReference>
<dbReference type="InterPro" id="IPR050111">
    <property type="entry name" value="C-type_lectin/snaclec_domain"/>
</dbReference>
<reference evidence="3" key="1">
    <citation type="submission" date="2025-08" db="UniProtKB">
        <authorList>
            <consortium name="Ensembl"/>
        </authorList>
    </citation>
    <scope>IDENTIFICATION</scope>
</reference>
<evidence type="ECO:0000259" key="2">
    <source>
        <dbReference type="PROSITE" id="PS50041"/>
    </source>
</evidence>
<dbReference type="PROSITE" id="PS50041">
    <property type="entry name" value="C_TYPE_LECTIN_2"/>
    <property type="match status" value="1"/>
</dbReference>
<reference evidence="3" key="2">
    <citation type="submission" date="2025-09" db="UniProtKB">
        <authorList>
            <consortium name="Ensembl"/>
        </authorList>
    </citation>
    <scope>IDENTIFICATION</scope>
</reference>
<accession>A0A3Q1EPN8</accession>
<dbReference type="Proteomes" id="UP000257200">
    <property type="component" value="Unplaced"/>
</dbReference>
<feature type="domain" description="C-type lectin" evidence="2">
    <location>
        <begin position="187"/>
        <end position="306"/>
    </location>
</feature>
<dbReference type="Pfam" id="PF00059">
    <property type="entry name" value="Lectin_C"/>
    <property type="match status" value="1"/>
</dbReference>
<name>A0A3Q1EPN8_9TELE</name>
<dbReference type="SUPFAM" id="SSF56436">
    <property type="entry name" value="C-type lectin-like"/>
    <property type="match status" value="1"/>
</dbReference>
<proteinExistence type="predicted"/>
<dbReference type="InParanoid" id="A0A3Q1EPN8"/>
<dbReference type="STRING" id="80966.ENSAPOP00000006756"/>
<dbReference type="GeneTree" id="ENSGT00940000166048"/>
<feature type="region of interest" description="Disordered" evidence="1">
    <location>
        <begin position="24"/>
        <end position="46"/>
    </location>
</feature>
<evidence type="ECO:0000313" key="4">
    <source>
        <dbReference type="Proteomes" id="UP000257200"/>
    </source>
</evidence>
<protein>
    <submittedName>
        <fullName evidence="3">Si:ch211-160b11.4</fullName>
    </submittedName>
</protein>
<dbReference type="Ensembl" id="ENSAPOT00000006131.1">
    <property type="protein sequence ID" value="ENSAPOP00000006756.1"/>
    <property type="gene ID" value="ENSAPOG00000008598.1"/>
</dbReference>
<evidence type="ECO:0000256" key="1">
    <source>
        <dbReference type="SAM" id="MobiDB-lite"/>
    </source>
</evidence>
<dbReference type="InterPro" id="IPR016187">
    <property type="entry name" value="CTDL_fold"/>
</dbReference>
<dbReference type="AlphaFoldDB" id="A0A3Q1EPN8"/>
<dbReference type="InterPro" id="IPR016186">
    <property type="entry name" value="C-type_lectin-like/link_sf"/>
</dbReference>
<dbReference type="Gene3D" id="3.10.100.10">
    <property type="entry name" value="Mannose-Binding Protein A, subunit A"/>
    <property type="match status" value="1"/>
</dbReference>
<sequence length="310" mass="35630">MESDVKMEPPLLDEAQIQEQISLETDPLLSETNYEGQGDEFDNMFGDEASNTELSEVEESMRAAFLNPDLAVEPQQEEEDQEEAAIMTNYVQDEELEPEMIEEPFENQYIRPDDATLEELQQLDMMEQQMLLSQNYPNEGARMEEAGAEFMAEEDGPVFDEQIEGAGRRFLPNPERLGRSSCTGVLFEGRCYQFFKEPKRFEEAEFFCQSQFMGGHLASITSPRIHRDVMDLMLTTIGTRTRAWVGGLRFLDTGRFVWLDGSLWDYSDWLVGEPNHTANKEECLEVLANGKFNDFTCWEPQPFFCSCPCD</sequence>
<evidence type="ECO:0000313" key="3">
    <source>
        <dbReference type="Ensembl" id="ENSAPOP00000006756.1"/>
    </source>
</evidence>
<dbReference type="SMART" id="SM00034">
    <property type="entry name" value="CLECT"/>
    <property type="match status" value="1"/>
</dbReference>
<organism evidence="3 4">
    <name type="scientific">Acanthochromis polyacanthus</name>
    <name type="common">spiny chromis</name>
    <dbReference type="NCBI Taxonomy" id="80966"/>
    <lineage>
        <taxon>Eukaryota</taxon>
        <taxon>Metazoa</taxon>
        <taxon>Chordata</taxon>
        <taxon>Craniata</taxon>
        <taxon>Vertebrata</taxon>
        <taxon>Euteleostomi</taxon>
        <taxon>Actinopterygii</taxon>
        <taxon>Neopterygii</taxon>
        <taxon>Teleostei</taxon>
        <taxon>Neoteleostei</taxon>
        <taxon>Acanthomorphata</taxon>
        <taxon>Ovalentaria</taxon>
        <taxon>Pomacentridae</taxon>
        <taxon>Acanthochromis</taxon>
    </lineage>
</organism>